<gene>
    <name evidence="8" type="primary">rnfC</name>
    <name evidence="12" type="ORF">ABA45_06750</name>
</gene>
<dbReference type="KEGG" id="mpq:ABA45_06750"/>
<feature type="compositionally biased region" description="Basic and acidic residues" evidence="10">
    <location>
        <begin position="455"/>
        <end position="474"/>
    </location>
</feature>
<dbReference type="PATRIC" id="fig|330734.3.peg.1422"/>
<keyword evidence="6 8" id="KW-0408">Iron</keyword>
<dbReference type="InterPro" id="IPR011538">
    <property type="entry name" value="Nuo51_FMN-bd"/>
</dbReference>
<keyword evidence="2 8" id="KW-0004">4Fe-4S</keyword>
<keyword evidence="8" id="KW-0997">Cell inner membrane</keyword>
<feature type="binding site" evidence="8">
    <location>
        <position position="411"/>
    </location>
    <ligand>
        <name>[4Fe-4S] cluster</name>
        <dbReference type="ChEBI" id="CHEBI:49883"/>
        <label>2</label>
    </ligand>
</feature>
<dbReference type="RefSeq" id="WP_048384852.1">
    <property type="nucleotide sequence ID" value="NZ_CP011494.1"/>
</dbReference>
<evidence type="ECO:0000256" key="5">
    <source>
        <dbReference type="ARBA" id="ARBA00022982"/>
    </source>
</evidence>
<dbReference type="GO" id="GO:0009055">
    <property type="term" value="F:electron transfer activity"/>
    <property type="evidence" value="ECO:0007669"/>
    <property type="project" value="InterPro"/>
</dbReference>
<keyword evidence="3 8" id="KW-0479">Metal-binding</keyword>
<feature type="binding site" evidence="8">
    <location>
        <position position="372"/>
    </location>
    <ligand>
        <name>[4Fe-4S] cluster</name>
        <dbReference type="ChEBI" id="CHEBI:49883"/>
        <label>1</label>
    </ligand>
</feature>
<comment type="cofactor">
    <cofactor evidence="8">
        <name>[4Fe-4S] cluster</name>
        <dbReference type="ChEBI" id="CHEBI:49883"/>
    </cofactor>
    <text evidence="8">Binds 2 [4Fe-4S] clusters per subunit.</text>
</comment>
<comment type="similarity">
    <text evidence="8">Belongs to the 4Fe4S bacterial-type ferredoxin family. RnfC subfamily.</text>
</comment>
<evidence type="ECO:0000256" key="2">
    <source>
        <dbReference type="ARBA" id="ARBA00022485"/>
    </source>
</evidence>
<dbReference type="FunFam" id="3.30.70.20:FF:000044">
    <property type="entry name" value="Ion-translocating oxidoreductase complex subunit C"/>
    <property type="match status" value="1"/>
</dbReference>
<dbReference type="InterPro" id="IPR037225">
    <property type="entry name" value="Nuo51_FMN-bd_sf"/>
</dbReference>
<dbReference type="InterPro" id="IPR017896">
    <property type="entry name" value="4Fe4S_Fe-S-bd"/>
</dbReference>
<dbReference type="PANTHER" id="PTHR43034">
    <property type="entry name" value="ION-TRANSLOCATING OXIDOREDUCTASE COMPLEX SUBUNIT C"/>
    <property type="match status" value="1"/>
</dbReference>
<dbReference type="InterPro" id="IPR010208">
    <property type="entry name" value="Ion_transpt_RnfC/RsxC"/>
</dbReference>
<feature type="region of interest" description="Disordered" evidence="10">
    <location>
        <begin position="1"/>
        <end position="25"/>
    </location>
</feature>
<dbReference type="Pfam" id="PF01512">
    <property type="entry name" value="Complex1_51K"/>
    <property type="match status" value="1"/>
</dbReference>
<comment type="subunit">
    <text evidence="8">The complex is composed of six subunits: RnfA, RnfB, RnfC, RnfD, RnfE and RnfG.</text>
</comment>
<keyword evidence="5 8" id="KW-0249">Electron transport</keyword>
<evidence type="ECO:0000256" key="4">
    <source>
        <dbReference type="ARBA" id="ARBA00022737"/>
    </source>
</evidence>
<keyword evidence="9" id="KW-0175">Coiled coil</keyword>
<comment type="subcellular location">
    <subcellularLocation>
        <location evidence="8">Cell inner membrane</location>
        <topology evidence="8">Peripheral membrane protein</topology>
    </subcellularLocation>
</comment>
<dbReference type="GO" id="GO:0005886">
    <property type="term" value="C:plasma membrane"/>
    <property type="evidence" value="ECO:0007669"/>
    <property type="project" value="UniProtKB-SubCell"/>
</dbReference>
<dbReference type="SUPFAM" id="SSF46548">
    <property type="entry name" value="alpha-helical ferredoxin"/>
    <property type="match status" value="1"/>
</dbReference>
<dbReference type="Pfam" id="PF13375">
    <property type="entry name" value="RnfC_N"/>
    <property type="match status" value="1"/>
</dbReference>
<evidence type="ECO:0000259" key="11">
    <source>
        <dbReference type="PROSITE" id="PS51379"/>
    </source>
</evidence>
<evidence type="ECO:0000256" key="9">
    <source>
        <dbReference type="SAM" id="Coils"/>
    </source>
</evidence>
<dbReference type="NCBIfam" id="NF003454">
    <property type="entry name" value="PRK05035.1"/>
    <property type="match status" value="1"/>
</dbReference>
<comment type="function">
    <text evidence="8">Part of a membrane-bound complex that couples electron transfer with translocation of ions across the membrane.</text>
</comment>
<feature type="region of interest" description="Disordered" evidence="10">
    <location>
        <begin position="455"/>
        <end position="503"/>
    </location>
</feature>
<evidence type="ECO:0000313" key="13">
    <source>
        <dbReference type="Proteomes" id="UP000036406"/>
    </source>
</evidence>
<dbReference type="Gene3D" id="3.40.50.11540">
    <property type="entry name" value="NADH-ubiquinone oxidoreductase 51kDa subunit"/>
    <property type="match status" value="1"/>
</dbReference>
<protein>
    <recommendedName>
        <fullName evidence="8">Ion-translocating oxidoreductase complex subunit C</fullName>
        <ecNumber evidence="8">7.-.-.-</ecNumber>
    </recommendedName>
    <alternativeName>
        <fullName evidence="8">Rnf electron transport complex subunit C</fullName>
    </alternativeName>
</protein>
<feature type="binding site" evidence="8">
    <location>
        <position position="369"/>
    </location>
    <ligand>
        <name>[4Fe-4S] cluster</name>
        <dbReference type="ChEBI" id="CHEBI:49883"/>
        <label>1</label>
    </ligand>
</feature>
<keyword evidence="13" id="KW-1185">Reference proteome</keyword>
<dbReference type="PROSITE" id="PS51379">
    <property type="entry name" value="4FE4S_FER_2"/>
    <property type="match status" value="2"/>
</dbReference>
<proteinExistence type="inferred from homology"/>
<evidence type="ECO:0000256" key="10">
    <source>
        <dbReference type="SAM" id="MobiDB-lite"/>
    </source>
</evidence>
<dbReference type="Pfam" id="PF12838">
    <property type="entry name" value="Fer4_7"/>
    <property type="match status" value="1"/>
</dbReference>
<evidence type="ECO:0000313" key="12">
    <source>
        <dbReference type="EMBL" id="AKO52158.1"/>
    </source>
</evidence>
<evidence type="ECO:0000256" key="6">
    <source>
        <dbReference type="ARBA" id="ARBA00023004"/>
    </source>
</evidence>
<dbReference type="SUPFAM" id="SSF142019">
    <property type="entry name" value="Nqo1 FMN-binding domain-like"/>
    <property type="match status" value="1"/>
</dbReference>
<evidence type="ECO:0000256" key="1">
    <source>
        <dbReference type="ARBA" id="ARBA00022448"/>
    </source>
</evidence>
<organism evidence="12 13">
    <name type="scientific">Marinobacter psychrophilus</name>
    <dbReference type="NCBI Taxonomy" id="330734"/>
    <lineage>
        <taxon>Bacteria</taxon>
        <taxon>Pseudomonadati</taxon>
        <taxon>Pseudomonadota</taxon>
        <taxon>Gammaproteobacteria</taxon>
        <taxon>Pseudomonadales</taxon>
        <taxon>Marinobacteraceae</taxon>
        <taxon>Marinobacter</taxon>
    </lineage>
</organism>
<accession>A0A0H4I316</accession>
<name>A0A0H4I316_9GAMM</name>
<evidence type="ECO:0000256" key="3">
    <source>
        <dbReference type="ARBA" id="ARBA00022723"/>
    </source>
</evidence>
<dbReference type="PANTHER" id="PTHR43034:SF2">
    <property type="entry name" value="ION-TRANSLOCATING OXIDOREDUCTASE COMPLEX SUBUNIT C"/>
    <property type="match status" value="1"/>
</dbReference>
<keyword evidence="8" id="KW-1003">Cell membrane</keyword>
<dbReference type="EC" id="7.-.-.-" evidence="8"/>
<reference evidence="12 13" key="1">
    <citation type="submission" date="2015-05" db="EMBL/GenBank/DDBJ databases">
        <title>Complete genome of Marinobacter psychrophilus strain 20041T isolated from sea-ice of the Canadian Basin.</title>
        <authorList>
            <person name="Song L."/>
            <person name="Ren L."/>
            <person name="Yu Y."/>
            <person name="Wang X."/>
        </authorList>
    </citation>
    <scope>NUCLEOTIDE SEQUENCE [LARGE SCALE GENOMIC DNA]</scope>
    <source>
        <strain evidence="12 13">20041</strain>
    </source>
</reference>
<keyword evidence="1 8" id="KW-0813">Transport</keyword>
<feature type="coiled-coil region" evidence="9">
    <location>
        <begin position="560"/>
        <end position="612"/>
    </location>
</feature>
<keyword evidence="8" id="KW-1278">Translocase</keyword>
<feature type="binding site" evidence="8">
    <location>
        <position position="375"/>
    </location>
    <ligand>
        <name>[4Fe-4S] cluster</name>
        <dbReference type="ChEBI" id="CHEBI:49883"/>
        <label>1</label>
    </ligand>
</feature>
<dbReference type="GO" id="GO:0051539">
    <property type="term" value="F:4 iron, 4 sulfur cluster binding"/>
    <property type="evidence" value="ECO:0007669"/>
    <property type="project" value="UniProtKB-KW"/>
</dbReference>
<dbReference type="GO" id="GO:0046872">
    <property type="term" value="F:metal ion binding"/>
    <property type="evidence" value="ECO:0007669"/>
    <property type="project" value="UniProtKB-KW"/>
</dbReference>
<feature type="binding site" evidence="8">
    <location>
        <position position="379"/>
    </location>
    <ligand>
        <name>[4Fe-4S] cluster</name>
        <dbReference type="ChEBI" id="CHEBI:49883"/>
        <label>2</label>
    </ligand>
</feature>
<feature type="domain" description="4Fe-4S ferredoxin-type" evidence="11">
    <location>
        <begin position="399"/>
        <end position="428"/>
    </location>
</feature>
<dbReference type="EMBL" id="CP011494">
    <property type="protein sequence ID" value="AKO52158.1"/>
    <property type="molecule type" value="Genomic_DNA"/>
</dbReference>
<dbReference type="STRING" id="330734.ABA45_06750"/>
<feature type="binding site" evidence="8">
    <location>
        <position position="414"/>
    </location>
    <ligand>
        <name>[4Fe-4S] cluster</name>
        <dbReference type="ChEBI" id="CHEBI:49883"/>
        <label>2</label>
    </ligand>
</feature>
<keyword evidence="8" id="KW-0472">Membrane</keyword>
<keyword evidence="4 8" id="KW-0677">Repeat</keyword>
<feature type="compositionally biased region" description="Polar residues" evidence="10">
    <location>
        <begin position="486"/>
        <end position="500"/>
    </location>
</feature>
<feature type="domain" description="4Fe-4S ferredoxin-type" evidence="11">
    <location>
        <begin position="359"/>
        <end position="389"/>
    </location>
</feature>
<keyword evidence="7 8" id="KW-0411">Iron-sulfur</keyword>
<evidence type="ECO:0000256" key="8">
    <source>
        <dbReference type="HAMAP-Rule" id="MF_00461"/>
    </source>
</evidence>
<dbReference type="AlphaFoldDB" id="A0A0H4I316"/>
<dbReference type="InterPro" id="IPR017900">
    <property type="entry name" value="4Fe4S_Fe_S_CS"/>
</dbReference>
<sequence length="616" mass="66848">MTQLWNFGGGIHPPENKSQSSNRPIRSAGLPARLVLPLQQHIGEPARCIVEPGQKVLKGEVIAQVGNGMGVPVHAPTSGIVQRISLEPVPHPSGMSDTCVVLIPDGEERWCELVPQPEYRKLERDKVLALIRQAGIVGLGGAGFPTNIKLRPSVDRKVDTLILNGAECEPYITADDMTMREKADQVMAGLRIMAWLLRPSRVVIGIEKNKPEAIAALRQAAEGSKTEIAVIPTIYPSGGEKQLIQILTGQEVPSGGIPADIGVICQNIGTAVAVADAILQGRPLISRVMTATGEALAEPGNFEVLIGTPASHLLTCAGVSKQHMSRLVLGGPMMGYTLQNTDTPLIKTSNCVIAASASELPAPAPEQPCIRCGLCAEACPMELLPQQLFWHAKATEFEKAEHLNLFDCIECGACSYVCPSSIPLVQYYRFAKGEIRLQRAEQQKSDRARVRFEARQQRLDREQQEKDQRRKDRALAAAKAQEQKTSDAQTTVQDGTVTNERSGKSALVEQALARKKAKAAAASAERTEFATQLSKEAAPSETFTPEHAGKIAVAETVPSVEELEQQLTQVQIKLEKMQSMLEDARSGQAPNVDKLERAVDKNIERVRRAQRAIDDA</sequence>
<dbReference type="NCBIfam" id="TIGR01945">
    <property type="entry name" value="rnfC"/>
    <property type="match status" value="1"/>
</dbReference>
<feature type="binding site" evidence="8">
    <location>
        <position position="408"/>
    </location>
    <ligand>
        <name>[4Fe-4S] cluster</name>
        <dbReference type="ChEBI" id="CHEBI:49883"/>
        <label>2</label>
    </ligand>
</feature>
<dbReference type="Proteomes" id="UP000036406">
    <property type="component" value="Chromosome"/>
</dbReference>
<dbReference type="GO" id="GO:0022900">
    <property type="term" value="P:electron transport chain"/>
    <property type="evidence" value="ECO:0007669"/>
    <property type="project" value="UniProtKB-UniRule"/>
</dbReference>
<dbReference type="PROSITE" id="PS00198">
    <property type="entry name" value="4FE4S_FER_1"/>
    <property type="match status" value="1"/>
</dbReference>
<dbReference type="HAMAP" id="MF_00461">
    <property type="entry name" value="RsxC_RnfC"/>
    <property type="match status" value="1"/>
</dbReference>
<dbReference type="InterPro" id="IPR026902">
    <property type="entry name" value="RnfC_N"/>
</dbReference>
<dbReference type="Gene3D" id="3.30.70.20">
    <property type="match status" value="1"/>
</dbReference>
<evidence type="ECO:0000256" key="7">
    <source>
        <dbReference type="ARBA" id="ARBA00023014"/>
    </source>
</evidence>
<feature type="binding site" evidence="8">
    <location>
        <position position="418"/>
    </location>
    <ligand>
        <name>[4Fe-4S] cluster</name>
        <dbReference type="ChEBI" id="CHEBI:49883"/>
        <label>1</label>
    </ligand>
</feature>